<dbReference type="HOGENOM" id="CLU_3207340_0_0_1"/>
<reference evidence="2" key="2">
    <citation type="journal article" date="2008" name="Genome Biol.">
        <title>Improved genome assembly and evidence-based global gene model set for the chordate Ciona intestinalis: new insight into intron and operon populations.</title>
        <authorList>
            <person name="Satou Y."/>
            <person name="Mineta K."/>
            <person name="Ogasawara M."/>
            <person name="Sasakura Y."/>
            <person name="Shoguchi E."/>
            <person name="Ueno K."/>
            <person name="Yamada L."/>
            <person name="Matsumoto J."/>
            <person name="Wasserscheid J."/>
            <person name="Dewar K."/>
            <person name="Wiley G.B."/>
            <person name="Macmil S.L."/>
            <person name="Roe B.A."/>
            <person name="Zeller R.W."/>
            <person name="Hastings K.E."/>
            <person name="Lemaire P."/>
            <person name="Lindquist E."/>
            <person name="Endo T."/>
            <person name="Hotta K."/>
            <person name="Inaba K."/>
        </authorList>
    </citation>
    <scope>NUCLEOTIDE SEQUENCE [LARGE SCALE GENOMIC DNA]</scope>
    <source>
        <strain evidence="2">wild type</strain>
    </source>
</reference>
<keyword evidence="1" id="KW-1133">Transmembrane helix</keyword>
<dbReference type="EMBL" id="EAAA01002886">
    <property type="status" value="NOT_ANNOTATED_CDS"/>
    <property type="molecule type" value="Genomic_DNA"/>
</dbReference>
<dbReference type="AlphaFoldDB" id="F6SQV2"/>
<accession>F6SQV2</accession>
<feature type="transmembrane region" description="Helical" evidence="1">
    <location>
        <begin position="6"/>
        <end position="29"/>
    </location>
</feature>
<sequence>MKESLGVVVVAGSVVVVVGAAVAPVTTVLTSQRKLRMKRLNQKKN</sequence>
<protein>
    <submittedName>
        <fullName evidence="2">Uncharacterized protein</fullName>
    </submittedName>
</protein>
<evidence type="ECO:0000256" key="1">
    <source>
        <dbReference type="SAM" id="Phobius"/>
    </source>
</evidence>
<keyword evidence="1" id="KW-0472">Membrane</keyword>
<keyword evidence="1" id="KW-0812">Transmembrane</keyword>
<evidence type="ECO:0000313" key="2">
    <source>
        <dbReference type="Ensembl" id="ENSCINP00000025686.2"/>
    </source>
</evidence>
<organism evidence="2 3">
    <name type="scientific">Ciona intestinalis</name>
    <name type="common">Transparent sea squirt</name>
    <name type="synonym">Ascidia intestinalis</name>
    <dbReference type="NCBI Taxonomy" id="7719"/>
    <lineage>
        <taxon>Eukaryota</taxon>
        <taxon>Metazoa</taxon>
        <taxon>Chordata</taxon>
        <taxon>Tunicata</taxon>
        <taxon>Ascidiacea</taxon>
        <taxon>Phlebobranchia</taxon>
        <taxon>Cionidae</taxon>
        <taxon>Ciona</taxon>
    </lineage>
</organism>
<reference evidence="2" key="4">
    <citation type="submission" date="2025-09" db="UniProtKB">
        <authorList>
            <consortium name="Ensembl"/>
        </authorList>
    </citation>
    <scope>IDENTIFICATION</scope>
</reference>
<proteinExistence type="predicted"/>
<name>F6SQV2_CIOIN</name>
<dbReference type="InParanoid" id="F6SQV2"/>
<reference evidence="2" key="3">
    <citation type="submission" date="2025-08" db="UniProtKB">
        <authorList>
            <consortium name="Ensembl"/>
        </authorList>
    </citation>
    <scope>IDENTIFICATION</scope>
</reference>
<reference evidence="3" key="1">
    <citation type="journal article" date="2002" name="Science">
        <title>The draft genome of Ciona intestinalis: insights into chordate and vertebrate origins.</title>
        <authorList>
            <person name="Dehal P."/>
            <person name="Satou Y."/>
            <person name="Campbell R.K."/>
            <person name="Chapman J."/>
            <person name="Degnan B."/>
            <person name="De Tomaso A."/>
            <person name="Davidson B."/>
            <person name="Di Gregorio A."/>
            <person name="Gelpke M."/>
            <person name="Goodstein D.M."/>
            <person name="Harafuji N."/>
            <person name="Hastings K.E."/>
            <person name="Ho I."/>
            <person name="Hotta K."/>
            <person name="Huang W."/>
            <person name="Kawashima T."/>
            <person name="Lemaire P."/>
            <person name="Martinez D."/>
            <person name="Meinertzhagen I.A."/>
            <person name="Necula S."/>
            <person name="Nonaka M."/>
            <person name="Putnam N."/>
            <person name="Rash S."/>
            <person name="Saiga H."/>
            <person name="Satake M."/>
            <person name="Terry A."/>
            <person name="Yamada L."/>
            <person name="Wang H.G."/>
            <person name="Awazu S."/>
            <person name="Azumi K."/>
            <person name="Boore J."/>
            <person name="Branno M."/>
            <person name="Chin-Bow S."/>
            <person name="DeSantis R."/>
            <person name="Doyle S."/>
            <person name="Francino P."/>
            <person name="Keys D.N."/>
            <person name="Haga S."/>
            <person name="Hayashi H."/>
            <person name="Hino K."/>
            <person name="Imai K.S."/>
            <person name="Inaba K."/>
            <person name="Kano S."/>
            <person name="Kobayashi K."/>
            <person name="Kobayashi M."/>
            <person name="Lee B.I."/>
            <person name="Makabe K.W."/>
            <person name="Manohar C."/>
            <person name="Matassi G."/>
            <person name="Medina M."/>
            <person name="Mochizuki Y."/>
            <person name="Mount S."/>
            <person name="Morishita T."/>
            <person name="Miura S."/>
            <person name="Nakayama A."/>
            <person name="Nishizaka S."/>
            <person name="Nomoto H."/>
            <person name="Ohta F."/>
            <person name="Oishi K."/>
            <person name="Rigoutsos I."/>
            <person name="Sano M."/>
            <person name="Sasaki A."/>
            <person name="Sasakura Y."/>
            <person name="Shoguchi E."/>
            <person name="Shin-i T."/>
            <person name="Spagnuolo A."/>
            <person name="Stainier D."/>
            <person name="Suzuki M.M."/>
            <person name="Tassy O."/>
            <person name="Takatori N."/>
            <person name="Tokuoka M."/>
            <person name="Yagi K."/>
            <person name="Yoshizaki F."/>
            <person name="Wada S."/>
            <person name="Zhang C."/>
            <person name="Hyatt P.D."/>
            <person name="Larimer F."/>
            <person name="Detter C."/>
            <person name="Doggett N."/>
            <person name="Glavina T."/>
            <person name="Hawkins T."/>
            <person name="Richardson P."/>
            <person name="Lucas S."/>
            <person name="Kohara Y."/>
            <person name="Levine M."/>
            <person name="Satoh N."/>
            <person name="Rokhsar D.S."/>
        </authorList>
    </citation>
    <scope>NUCLEOTIDE SEQUENCE [LARGE SCALE GENOMIC DNA]</scope>
</reference>
<dbReference type="Proteomes" id="UP000008144">
    <property type="component" value="Chromosome 9"/>
</dbReference>
<evidence type="ECO:0000313" key="3">
    <source>
        <dbReference type="Proteomes" id="UP000008144"/>
    </source>
</evidence>
<keyword evidence="3" id="KW-1185">Reference proteome</keyword>
<dbReference type="Ensembl" id="ENSCINT00000025932.2">
    <property type="protein sequence ID" value="ENSCINP00000025686.2"/>
    <property type="gene ID" value="ENSCING00000014129.2"/>
</dbReference>